<evidence type="ECO:0000256" key="1">
    <source>
        <dbReference type="SAM" id="MobiDB-lite"/>
    </source>
</evidence>
<name>U2T9U6_9ACTN</name>
<keyword evidence="3" id="KW-1185">Reference proteome</keyword>
<reference evidence="2 3" key="1">
    <citation type="submission" date="2013-08" db="EMBL/GenBank/DDBJ databases">
        <authorList>
            <person name="Durkin A.S."/>
            <person name="Haft D.R."/>
            <person name="McCorrison J."/>
            <person name="Torralba M."/>
            <person name="Gillis M."/>
            <person name="Haft D.H."/>
            <person name="Methe B."/>
            <person name="Sutton G."/>
            <person name="Nelson K.E."/>
        </authorList>
    </citation>
    <scope>NUCLEOTIDE SEQUENCE [LARGE SCALE GENOMIC DNA]</scope>
    <source>
        <strain evidence="2 3">F0195</strain>
    </source>
</reference>
<evidence type="ECO:0000313" key="2">
    <source>
        <dbReference type="EMBL" id="ERL09789.1"/>
    </source>
</evidence>
<protein>
    <submittedName>
        <fullName evidence="2">Uncharacterized protein</fullName>
    </submittedName>
</protein>
<dbReference type="AlphaFoldDB" id="U2T9U6"/>
<gene>
    <name evidence="2" type="ORF">HMPREF1316_1498</name>
</gene>
<dbReference type="STRING" id="1125712.HMPREF1316_1498"/>
<dbReference type="RefSeq" id="WP_021725417.1">
    <property type="nucleotide sequence ID" value="NZ_AWEZ01000020.1"/>
</dbReference>
<dbReference type="Proteomes" id="UP000016638">
    <property type="component" value="Unassembled WGS sequence"/>
</dbReference>
<evidence type="ECO:0000313" key="3">
    <source>
        <dbReference type="Proteomes" id="UP000016638"/>
    </source>
</evidence>
<organism evidence="2 3">
    <name type="scientific">Olsenella profusa F0195</name>
    <dbReference type="NCBI Taxonomy" id="1125712"/>
    <lineage>
        <taxon>Bacteria</taxon>
        <taxon>Bacillati</taxon>
        <taxon>Actinomycetota</taxon>
        <taxon>Coriobacteriia</taxon>
        <taxon>Coriobacteriales</taxon>
        <taxon>Atopobiaceae</taxon>
        <taxon>Olsenella</taxon>
    </lineage>
</organism>
<feature type="region of interest" description="Disordered" evidence="1">
    <location>
        <begin position="59"/>
        <end position="78"/>
    </location>
</feature>
<dbReference type="EMBL" id="AWEZ01000020">
    <property type="protein sequence ID" value="ERL09789.1"/>
    <property type="molecule type" value="Genomic_DNA"/>
</dbReference>
<sequence>MSDDAITEIDVEGMDQIDEDEYETMYYIKPNDVLEYGLTVLVDADGTMLVPTDWQTPMPRTMADVPETDWVPMSEMTR</sequence>
<dbReference type="PATRIC" id="fig|1125712.3.peg.560"/>
<comment type="caution">
    <text evidence="2">The sequence shown here is derived from an EMBL/GenBank/DDBJ whole genome shotgun (WGS) entry which is preliminary data.</text>
</comment>
<accession>U2T9U6</accession>
<proteinExistence type="predicted"/>